<keyword evidence="4" id="KW-0158">Chromosome</keyword>
<evidence type="ECO:0000256" key="4">
    <source>
        <dbReference type="ARBA" id="ARBA00022454"/>
    </source>
</evidence>
<feature type="coiled-coil region" evidence="6">
    <location>
        <begin position="1579"/>
        <end position="1606"/>
    </location>
</feature>
<sequence>MAPLQDQQIEKLLDEALKQSRFQALEDFLNDKTNEGTPSKCSKLFITKLDKFMSRELDQKHVKNACLGLKILHTFGCCLVSPGGEGLAGMVSQGILEKMKQWFEKAWHLWMEGGTKANEMLLHLAEDFFDALMAIHDSGKEGTYQVSGSFLALIGKLASDSQVHISVQKEAVQKLNVILDAMPPELKKERKILSKESSNVIKELAGCIVDGGDYDLQAAMLESIYRMTVASQRREFVHNWFTMDFVASAFLKIREPQFETDCRKFLNMANGMKGDVRRVYSYPCLGVFLDKHELLMPSDEKLEEFWIDFNLGSLSVSFYCTLASDEAQEPSSTWETFFLPNNEVESFSVDEQGDKKALSVMLTSPRSLGAISGSRLSIHFSPSLDILQAAQKVFGSAKGKRFVRKKGTSVVKTTVQIILDETNSQQVIIPDSQIPLRQRSERQPPALNTSTSRKASPPAVPVENSIPKSVTLARPKISMSSTIISSSGRKLGESPRSAVLSTPRGKVKPALQMVSSVDRKCELNLKELVVAKTSSSMKYHRELLDTSREQQSVPAPVRPRSAEPRPDPKRGHEAEKFRRHIPVAKVLEMVQAEEPLDESIVPDSQPPNRKESSMRSGLWSGDVSKKKRSVCESVASGRSNSSQGARNPDPALKPTPSVEQQPQQWRPPSAQNRSREVSQRDLHSQITQKLEAVVRDREQGTPAKEALTAGSSRSQTPSGGLGKAKAVPVKMPNPNSLKPTPIKALSEKTANTKVSPSDTKEKPARGSAARGKKSEEVTDSMLKFISSHFQGKGCVTTKDSGPRLAGVSNKRSLFDKSWSLGVKGDSNGSGFLKSFEMSKKADVNEDVYAFNTKTPSSTGKIFKKASEKSVMESSAISSSFALSASAKKAPPDRVFSRHLRKHLFSDTDTDRDKENTTDVSWLRDSARRAKPKVADYSRQPAKPCPPPCTSDVSPDLPALSPELLKERAKPKRKRPQKKPVQQKPVEPKPVEQKAAAKPSVVATGTSRRPRRAVAVDVSYREASDHSETEEPPALPTKKRRTADPPDMTERPAPPEVKKMKKVSPPPEVKKTKKVSPPPEVKKMKKVSPPPEKPVKPPLDSWAVKPPQDSWAVKPPLDSWASRLASSHFSPPSMEHMRSAARSPPLALSPTTPLLHLCLSPVARPSPPPTLEMPKPMIGIQASSFYKPAAGGKDKLKTPSLPVPPTPNSGTPRMASCRRSCASENLQLSPVHSLHSPAQPLLTSTGLEKSPEGSPLKSIDLDQQLRDFIKAHETDKDSVISMVTLSQSSHLSVNNVAILCTEIEKTPASSRGRENGKQTLHSGPSYHRTCHPSQSDRSHTDIEREDEDDEEEEEEDVRGAPREKALKMKPRKLFKEKEKGPRYHRTHQPSQSDRSHTDIEKEDEEEEEEDVRGAPREKALKKKPRKLFKEKEKAAWLKQPEEKQSSSEQDEENEQEEEQEEEQEALQSIRGKKSRRAVQTTKKSYYTKQTDGTGTVENMEVEMSSHMVASASSSWKTGLQGDVDPDAVHTEISTSQEMGYVCREFSTELTRKFQKRTEKMELYTKQSLKSVQQHMSSVSLRMSKNRMQRMEKVKTTLMEEIGNLEQDNSALKSMEKELTIYWKKQSLAFHSYQNRESRRLQHLKNSFQTNVCPSLEYEEQIFSSEMVLMKKDMKSVQDKFLQEMREEELSSMRRGLQTLFLSGTPMF</sequence>
<feature type="compositionally biased region" description="Basic and acidic residues" evidence="7">
    <location>
        <begin position="560"/>
        <end position="576"/>
    </location>
</feature>
<dbReference type="RefSeq" id="XP_031422789.1">
    <property type="nucleotide sequence ID" value="XM_031566929.2"/>
</dbReference>
<feature type="compositionally biased region" description="Polar residues" evidence="7">
    <location>
        <begin position="709"/>
        <end position="718"/>
    </location>
</feature>
<feature type="domain" description="Synaptonemal complex protein 2 armadillo-repeat-like" evidence="8">
    <location>
        <begin position="8"/>
        <end position="185"/>
    </location>
</feature>
<feature type="region of interest" description="Disordered" evidence="7">
    <location>
        <begin position="483"/>
        <end position="504"/>
    </location>
</feature>
<evidence type="ECO:0000256" key="5">
    <source>
        <dbReference type="ARBA" id="ARBA00023242"/>
    </source>
</evidence>
<dbReference type="CTD" id="10388"/>
<feature type="compositionally biased region" description="Acidic residues" evidence="7">
    <location>
        <begin position="1399"/>
        <end position="1409"/>
    </location>
</feature>
<evidence type="ECO:0000256" key="2">
    <source>
        <dbReference type="ARBA" id="ARBA00004286"/>
    </source>
</evidence>
<dbReference type="GeneID" id="105900124"/>
<feature type="compositionally biased region" description="Acidic residues" evidence="7">
    <location>
        <begin position="1447"/>
        <end position="1463"/>
    </location>
</feature>
<feature type="compositionally biased region" description="Polar residues" evidence="7">
    <location>
        <begin position="748"/>
        <end position="757"/>
    </location>
</feature>
<gene>
    <name evidence="11 12 13 14" type="primary">sycp2</name>
</gene>
<evidence type="ECO:0000256" key="7">
    <source>
        <dbReference type="SAM" id="MobiDB-lite"/>
    </source>
</evidence>
<dbReference type="RefSeq" id="XP_031422788.1">
    <property type="nucleotide sequence ID" value="XM_031566928.2"/>
</dbReference>
<proteinExistence type="inferred from homology"/>
<dbReference type="PANTHER" id="PTHR15607:SF12">
    <property type="entry name" value="SYNAPTONEMAL COMPLEX PROTEIN 2"/>
    <property type="match status" value="1"/>
</dbReference>
<feature type="region of interest" description="Disordered" evidence="7">
    <location>
        <begin position="1228"/>
        <end position="1256"/>
    </location>
</feature>
<dbReference type="GO" id="GO:0007143">
    <property type="term" value="P:female meiotic nuclear division"/>
    <property type="evidence" value="ECO:0007669"/>
    <property type="project" value="TreeGrafter"/>
</dbReference>
<dbReference type="GO" id="GO:0000800">
    <property type="term" value="C:lateral element"/>
    <property type="evidence" value="ECO:0007669"/>
    <property type="project" value="TreeGrafter"/>
</dbReference>
<feature type="compositionally biased region" description="Basic and acidic residues" evidence="7">
    <location>
        <begin position="1356"/>
        <end position="1365"/>
    </location>
</feature>
<accession>A0A6P8FBM7</accession>
<evidence type="ECO:0000259" key="8">
    <source>
        <dbReference type="Pfam" id="PF18581"/>
    </source>
</evidence>
<dbReference type="GO" id="GO:0000779">
    <property type="term" value="C:condensed chromosome, centromeric region"/>
    <property type="evidence" value="ECO:0007669"/>
    <property type="project" value="TreeGrafter"/>
</dbReference>
<evidence type="ECO:0000313" key="10">
    <source>
        <dbReference type="Proteomes" id="UP000515152"/>
    </source>
</evidence>
<name>A0A6P8FBM7_CLUHA</name>
<evidence type="ECO:0000313" key="14">
    <source>
        <dbReference type="RefSeq" id="XP_031422789.1"/>
    </source>
</evidence>
<dbReference type="InterPro" id="IPR041322">
    <property type="entry name" value="SYCP2_ARLD"/>
</dbReference>
<dbReference type="KEGG" id="char:105900124"/>
<feature type="compositionally biased region" description="Basic residues" evidence="7">
    <location>
        <begin position="968"/>
        <end position="977"/>
    </location>
</feature>
<evidence type="ECO:0000256" key="1">
    <source>
        <dbReference type="ARBA" id="ARBA00004123"/>
    </source>
</evidence>
<keyword evidence="5" id="KW-0539">Nucleus</keyword>
<dbReference type="OrthoDB" id="10256849at2759"/>
<feature type="compositionally biased region" description="Basic and acidic residues" evidence="7">
    <location>
        <begin position="673"/>
        <end position="683"/>
    </location>
</feature>
<feature type="compositionally biased region" description="Polar residues" evidence="7">
    <location>
        <begin position="636"/>
        <end position="645"/>
    </location>
</feature>
<dbReference type="InterPro" id="IPR040560">
    <property type="entry name" value="SYCP2_SLD"/>
</dbReference>
<feature type="compositionally biased region" description="Basic and acidic residues" evidence="7">
    <location>
        <begin position="1018"/>
        <end position="1028"/>
    </location>
</feature>
<evidence type="ECO:0000313" key="13">
    <source>
        <dbReference type="RefSeq" id="XP_031422788.1"/>
    </source>
</evidence>
<dbReference type="InterPro" id="IPR024835">
    <property type="entry name" value="SYCP2-like"/>
</dbReference>
<feature type="region of interest" description="Disordered" evidence="7">
    <location>
        <begin position="1188"/>
        <end position="1215"/>
    </location>
</feature>
<dbReference type="RefSeq" id="XP_031422786.1">
    <property type="nucleotide sequence ID" value="XM_031566926.2"/>
</dbReference>
<reference evidence="11 12" key="1">
    <citation type="submission" date="2025-04" db="UniProtKB">
        <authorList>
            <consortium name="RefSeq"/>
        </authorList>
    </citation>
    <scope>IDENTIFICATION</scope>
</reference>
<keyword evidence="6" id="KW-0175">Coiled coil</keyword>
<evidence type="ECO:0000259" key="9">
    <source>
        <dbReference type="Pfam" id="PF18584"/>
    </source>
</evidence>
<feature type="region of interest" description="Disordered" evidence="7">
    <location>
        <begin position="543"/>
        <end position="580"/>
    </location>
</feature>
<evidence type="ECO:0000256" key="6">
    <source>
        <dbReference type="SAM" id="Coils"/>
    </source>
</evidence>
<feature type="region of interest" description="Disordered" evidence="7">
    <location>
        <begin position="879"/>
        <end position="1109"/>
    </location>
</feature>
<evidence type="ECO:0000313" key="11">
    <source>
        <dbReference type="RefSeq" id="XP_031422786.1"/>
    </source>
</evidence>
<feature type="compositionally biased region" description="Acidic residues" evidence="7">
    <location>
        <begin position="1342"/>
        <end position="1355"/>
    </location>
</feature>
<feature type="compositionally biased region" description="Basic and acidic residues" evidence="7">
    <location>
        <begin position="903"/>
        <end position="916"/>
    </location>
</feature>
<feature type="compositionally biased region" description="Basic and acidic residues" evidence="7">
    <location>
        <begin position="1426"/>
        <end position="1444"/>
    </location>
</feature>
<feature type="region of interest" description="Disordered" evidence="7">
    <location>
        <begin position="1127"/>
        <end position="1146"/>
    </location>
</feature>
<dbReference type="Pfam" id="PF18584">
    <property type="entry name" value="SYCP2_SLD"/>
    <property type="match status" value="1"/>
</dbReference>
<dbReference type="PANTHER" id="PTHR15607">
    <property type="entry name" value="SYNAPTONEMAL COMPLEX PROTEIN-RELATED"/>
    <property type="match status" value="1"/>
</dbReference>
<organism evidence="10 14">
    <name type="scientific">Clupea harengus</name>
    <name type="common">Atlantic herring</name>
    <dbReference type="NCBI Taxonomy" id="7950"/>
    <lineage>
        <taxon>Eukaryota</taxon>
        <taxon>Metazoa</taxon>
        <taxon>Chordata</taxon>
        <taxon>Craniata</taxon>
        <taxon>Vertebrata</taxon>
        <taxon>Euteleostomi</taxon>
        <taxon>Actinopterygii</taxon>
        <taxon>Neopterygii</taxon>
        <taxon>Teleostei</taxon>
        <taxon>Clupei</taxon>
        <taxon>Clupeiformes</taxon>
        <taxon>Clupeoidei</taxon>
        <taxon>Clupeidae</taxon>
        <taxon>Clupea</taxon>
    </lineage>
</organism>
<feature type="compositionally biased region" description="Basic and acidic residues" evidence="7">
    <location>
        <begin position="924"/>
        <end position="935"/>
    </location>
</feature>
<keyword evidence="10" id="KW-1185">Reference proteome</keyword>
<comment type="similarity">
    <text evidence="3">Belongs to the SYCP2 family.</text>
</comment>
<protein>
    <submittedName>
        <fullName evidence="11 12">Synaptonemal complex protein 2 isoform X1</fullName>
    </submittedName>
</protein>
<comment type="subcellular location">
    <subcellularLocation>
        <location evidence="2">Chromosome</location>
    </subcellularLocation>
    <subcellularLocation>
        <location evidence="1">Nucleus</location>
    </subcellularLocation>
</comment>
<feature type="domain" description="Synaptonemal complex protein 2 Spt16M-like" evidence="9">
    <location>
        <begin position="279"/>
        <end position="395"/>
    </location>
</feature>
<feature type="compositionally biased region" description="Polar residues" evidence="7">
    <location>
        <begin position="657"/>
        <end position="672"/>
    </location>
</feature>
<evidence type="ECO:0000256" key="3">
    <source>
        <dbReference type="ARBA" id="ARBA00007960"/>
    </source>
</evidence>
<feature type="region of interest" description="Disordered" evidence="7">
    <location>
        <begin position="1306"/>
        <end position="1490"/>
    </location>
</feature>
<dbReference type="GO" id="GO:0007140">
    <property type="term" value="P:male meiotic nuclear division"/>
    <property type="evidence" value="ECO:0007669"/>
    <property type="project" value="TreeGrafter"/>
</dbReference>
<dbReference type="Pfam" id="PF18581">
    <property type="entry name" value="SYCP2_ARLD"/>
    <property type="match status" value="1"/>
</dbReference>
<feature type="region of interest" description="Disordered" evidence="7">
    <location>
        <begin position="595"/>
        <end position="776"/>
    </location>
</feature>
<feature type="compositionally biased region" description="Low complexity" evidence="7">
    <location>
        <begin position="1478"/>
        <end position="1489"/>
    </location>
</feature>
<feature type="compositionally biased region" description="Low complexity" evidence="7">
    <location>
        <begin position="879"/>
        <end position="888"/>
    </location>
</feature>
<dbReference type="RefSeq" id="XP_031422787.1">
    <property type="nucleotide sequence ID" value="XM_031566927.2"/>
</dbReference>
<feature type="region of interest" description="Disordered" evidence="7">
    <location>
        <begin position="431"/>
        <end position="463"/>
    </location>
</feature>
<evidence type="ECO:0000313" key="12">
    <source>
        <dbReference type="RefSeq" id="XP_031422787.1"/>
    </source>
</evidence>
<dbReference type="Proteomes" id="UP000515152">
    <property type="component" value="Chromosome 4"/>
</dbReference>